<dbReference type="InterPro" id="IPR053930">
    <property type="entry name" value="RapZ-like_N"/>
</dbReference>
<accession>A0A382A9L8</accession>
<feature type="non-terminal residue" evidence="2">
    <location>
        <position position="61"/>
    </location>
</feature>
<protein>
    <recommendedName>
        <fullName evidence="1">RapZ-like N-terminal domain-containing protein</fullName>
    </recommendedName>
</protein>
<evidence type="ECO:0000259" key="1">
    <source>
        <dbReference type="Pfam" id="PF03668"/>
    </source>
</evidence>
<feature type="domain" description="RapZ-like N-terminal" evidence="1">
    <location>
        <begin position="3"/>
        <end position="57"/>
    </location>
</feature>
<organism evidence="2">
    <name type="scientific">marine metagenome</name>
    <dbReference type="NCBI Taxonomy" id="408172"/>
    <lineage>
        <taxon>unclassified sequences</taxon>
        <taxon>metagenomes</taxon>
        <taxon>ecological metagenomes</taxon>
    </lineage>
</organism>
<reference evidence="2" key="1">
    <citation type="submission" date="2018-05" db="EMBL/GenBank/DDBJ databases">
        <authorList>
            <person name="Lanie J.A."/>
            <person name="Ng W.-L."/>
            <person name="Kazmierczak K.M."/>
            <person name="Andrzejewski T.M."/>
            <person name="Davidsen T.M."/>
            <person name="Wayne K.J."/>
            <person name="Tettelin H."/>
            <person name="Glass J.I."/>
            <person name="Rusch D."/>
            <person name="Podicherti R."/>
            <person name="Tsui H.-C.T."/>
            <person name="Winkler M.E."/>
        </authorList>
    </citation>
    <scope>NUCLEOTIDE SEQUENCE</scope>
</reference>
<name>A0A382A9L8_9ZZZZ</name>
<evidence type="ECO:0000313" key="2">
    <source>
        <dbReference type="EMBL" id="SVA97802.1"/>
    </source>
</evidence>
<proteinExistence type="predicted"/>
<gene>
    <name evidence="2" type="ORF">METZ01_LOCUS150656</name>
</gene>
<sequence length="61" mass="6546">MAELLVVAGLSGAGRSHFASNLEDLGWFVIDRLPAEIMGRVSELASVTDSNWNRVAFIGKA</sequence>
<dbReference type="EMBL" id="UINC01024351">
    <property type="protein sequence ID" value="SVA97802.1"/>
    <property type="molecule type" value="Genomic_DNA"/>
</dbReference>
<dbReference type="AlphaFoldDB" id="A0A382A9L8"/>
<dbReference type="Pfam" id="PF03668">
    <property type="entry name" value="RapZ-like_N"/>
    <property type="match status" value="1"/>
</dbReference>